<evidence type="ECO:0000256" key="1">
    <source>
        <dbReference type="SAM" id="MobiDB-lite"/>
    </source>
</evidence>
<keyword evidence="2" id="KW-0812">Transmembrane</keyword>
<dbReference type="PANTHER" id="PTHR34203:SF13">
    <property type="entry name" value="EXPRESSED PROTEIN"/>
    <property type="match status" value="1"/>
</dbReference>
<evidence type="ECO:0000313" key="5">
    <source>
        <dbReference type="Proteomes" id="UP000193560"/>
    </source>
</evidence>
<dbReference type="OrthoDB" id="411251at2759"/>
<dbReference type="PANTHER" id="PTHR34203">
    <property type="entry name" value="METHYLTRANSFERASE, FKBM FAMILY PROTEIN"/>
    <property type="match status" value="1"/>
</dbReference>
<name>A0A1X2IRJ9_9FUNG</name>
<feature type="region of interest" description="Disordered" evidence="1">
    <location>
        <begin position="43"/>
        <end position="77"/>
    </location>
</feature>
<dbReference type="Pfam" id="PF05050">
    <property type="entry name" value="Methyltransf_21"/>
    <property type="match status" value="1"/>
</dbReference>
<evidence type="ECO:0000313" key="4">
    <source>
        <dbReference type="EMBL" id="ORZ21141.1"/>
    </source>
</evidence>
<dbReference type="AlphaFoldDB" id="A0A1X2IRJ9"/>
<comment type="caution">
    <text evidence="4">The sequence shown here is derived from an EMBL/GenBank/DDBJ whole genome shotgun (WGS) entry which is preliminary data.</text>
</comment>
<evidence type="ECO:0000256" key="2">
    <source>
        <dbReference type="SAM" id="Phobius"/>
    </source>
</evidence>
<keyword evidence="2" id="KW-1133">Transmembrane helix</keyword>
<evidence type="ECO:0000259" key="3">
    <source>
        <dbReference type="Pfam" id="PF05050"/>
    </source>
</evidence>
<dbReference type="Proteomes" id="UP000193560">
    <property type="component" value="Unassembled WGS sequence"/>
</dbReference>
<feature type="domain" description="Methyltransferase FkbM" evidence="3">
    <location>
        <begin position="355"/>
        <end position="403"/>
    </location>
</feature>
<dbReference type="STRING" id="90262.A0A1X2IRJ9"/>
<accession>A0A1X2IRJ9</accession>
<sequence>MKLWFCTKTWLLALIVLFFFGNLVFWAYQPRLSCEQLGTCQSENNDSQAGNSHQDLPPVVDKKPPPPPPLPAAPKLNPHADLIAHGQAESALHDVQYPPMVDSPKQPDTYLPDTHNNLANDLNTVAPTADKTTLRFNNDQKSIGFTKGAESWQLGVINSKPDVFIASDGHFGSIVNHYNREHRIYSLMKWILRVHRRDPKRSTPLVMVDAGSNHGLFSMVAGASGAHAIAFEPQTHLRSVINFGIRVNQISDRVRVLPFAVLDGYRELHMSGFEVDDGGIGSLDYNNANSAINTQTIRLDAIPSYDLLYTYNQGRPIQKTLVYPEELGPEYAGALKKGLANEKQGLKTDKVMPDRVSFRDPIHFLKIDVEGFELHALESASKLFEANLVEHVVLEFGPPNRWDVTFQEGLDVAEKRKRSIAQCKRVLRQMIDQYGFDVYILPSLGWDNTVNFMARNGVDFSHGSDEASGNKIVHRLKYYDFDGNALEHDEFEQEMKVKDNLITEYVPLPANMMEQYMDELESIGEVYLYCAKRDSALTQVILAHGGL</sequence>
<dbReference type="EMBL" id="MCGE01000005">
    <property type="protein sequence ID" value="ORZ21141.1"/>
    <property type="molecule type" value="Genomic_DNA"/>
</dbReference>
<dbReference type="InterPro" id="IPR029063">
    <property type="entry name" value="SAM-dependent_MTases_sf"/>
</dbReference>
<keyword evidence="5" id="KW-1185">Reference proteome</keyword>
<dbReference type="InterPro" id="IPR006342">
    <property type="entry name" value="FkbM_mtfrase"/>
</dbReference>
<organism evidence="4 5">
    <name type="scientific">Absidia repens</name>
    <dbReference type="NCBI Taxonomy" id="90262"/>
    <lineage>
        <taxon>Eukaryota</taxon>
        <taxon>Fungi</taxon>
        <taxon>Fungi incertae sedis</taxon>
        <taxon>Mucoromycota</taxon>
        <taxon>Mucoromycotina</taxon>
        <taxon>Mucoromycetes</taxon>
        <taxon>Mucorales</taxon>
        <taxon>Cunninghamellaceae</taxon>
        <taxon>Absidia</taxon>
    </lineage>
</organism>
<proteinExistence type="predicted"/>
<feature type="compositionally biased region" description="Polar residues" evidence="1">
    <location>
        <begin position="43"/>
        <end position="54"/>
    </location>
</feature>
<keyword evidence="2" id="KW-0472">Membrane</keyword>
<dbReference type="Gene3D" id="3.40.50.150">
    <property type="entry name" value="Vaccinia Virus protein VP39"/>
    <property type="match status" value="2"/>
</dbReference>
<reference evidence="4 5" key="1">
    <citation type="submission" date="2016-07" db="EMBL/GenBank/DDBJ databases">
        <title>Pervasive Adenine N6-methylation of Active Genes in Fungi.</title>
        <authorList>
            <consortium name="DOE Joint Genome Institute"/>
            <person name="Mondo S.J."/>
            <person name="Dannebaum R.O."/>
            <person name="Kuo R.C."/>
            <person name="Labutti K."/>
            <person name="Haridas S."/>
            <person name="Kuo A."/>
            <person name="Salamov A."/>
            <person name="Ahrendt S.R."/>
            <person name="Lipzen A."/>
            <person name="Sullivan W."/>
            <person name="Andreopoulos W.B."/>
            <person name="Clum A."/>
            <person name="Lindquist E."/>
            <person name="Daum C."/>
            <person name="Ramamoorthy G.K."/>
            <person name="Gryganskyi A."/>
            <person name="Culley D."/>
            <person name="Magnuson J.K."/>
            <person name="James T.Y."/>
            <person name="O'Malley M.A."/>
            <person name="Stajich J.E."/>
            <person name="Spatafora J.W."/>
            <person name="Visel A."/>
            <person name="Grigoriev I.V."/>
        </authorList>
    </citation>
    <scope>NUCLEOTIDE SEQUENCE [LARGE SCALE GENOMIC DNA]</scope>
    <source>
        <strain evidence="4 5">NRRL 1336</strain>
    </source>
</reference>
<gene>
    <name evidence="4" type="ORF">BCR42DRAFT_406896</name>
</gene>
<dbReference type="SUPFAM" id="SSF53335">
    <property type="entry name" value="S-adenosyl-L-methionine-dependent methyltransferases"/>
    <property type="match status" value="2"/>
</dbReference>
<protein>
    <recommendedName>
        <fullName evidence="3">Methyltransferase FkbM domain-containing protein</fullName>
    </recommendedName>
</protein>
<feature type="transmembrane region" description="Helical" evidence="2">
    <location>
        <begin position="9"/>
        <end position="28"/>
    </location>
</feature>
<dbReference type="InterPro" id="IPR052514">
    <property type="entry name" value="SAM-dependent_MTase"/>
</dbReference>